<proteinExistence type="predicted"/>
<dbReference type="EMBL" id="CP036525">
    <property type="protein sequence ID" value="QDT07050.1"/>
    <property type="molecule type" value="Genomic_DNA"/>
</dbReference>
<dbReference type="InterPro" id="IPR052948">
    <property type="entry name" value="Low_temp-induced_all0457"/>
</dbReference>
<dbReference type="Proteomes" id="UP000318538">
    <property type="component" value="Chromosome"/>
</dbReference>
<evidence type="ECO:0000313" key="1">
    <source>
        <dbReference type="EMBL" id="QDT07050.1"/>
    </source>
</evidence>
<evidence type="ECO:0000313" key="2">
    <source>
        <dbReference type="Proteomes" id="UP000318538"/>
    </source>
</evidence>
<accession>A0A517NIT5</accession>
<name>A0A517NIT5_9BACT</name>
<dbReference type="KEGG" id="rlc:K227x_54750"/>
<reference evidence="1 2" key="1">
    <citation type="submission" date="2019-02" db="EMBL/GenBank/DDBJ databases">
        <title>Deep-cultivation of Planctomycetes and their phenomic and genomic characterization uncovers novel biology.</title>
        <authorList>
            <person name="Wiegand S."/>
            <person name="Jogler M."/>
            <person name="Boedeker C."/>
            <person name="Pinto D."/>
            <person name="Vollmers J."/>
            <person name="Rivas-Marin E."/>
            <person name="Kohn T."/>
            <person name="Peeters S.H."/>
            <person name="Heuer A."/>
            <person name="Rast P."/>
            <person name="Oberbeckmann S."/>
            <person name="Bunk B."/>
            <person name="Jeske O."/>
            <person name="Meyerdierks A."/>
            <person name="Storesund J.E."/>
            <person name="Kallscheuer N."/>
            <person name="Luecker S."/>
            <person name="Lage O.M."/>
            <person name="Pohl T."/>
            <person name="Merkel B.J."/>
            <person name="Hornburger P."/>
            <person name="Mueller R.-W."/>
            <person name="Bruemmer F."/>
            <person name="Labrenz M."/>
            <person name="Spormann A.M."/>
            <person name="Op den Camp H."/>
            <person name="Overmann J."/>
            <person name="Amann R."/>
            <person name="Jetten M.S.M."/>
            <person name="Mascher T."/>
            <person name="Medema M.H."/>
            <person name="Devos D.P."/>
            <person name="Kaster A.-K."/>
            <person name="Ovreas L."/>
            <person name="Rohde M."/>
            <person name="Galperin M.Y."/>
            <person name="Jogler C."/>
        </authorList>
    </citation>
    <scope>NUCLEOTIDE SEQUENCE [LARGE SCALE GENOMIC DNA]</scope>
    <source>
        <strain evidence="1 2">K22_7</strain>
    </source>
</reference>
<protein>
    <recommendedName>
        <fullName evidence="3">DUF1269 domain-containing protein</fullName>
    </recommendedName>
</protein>
<dbReference type="PANTHER" id="PTHR36109">
    <property type="entry name" value="MEMBRANE PROTEIN-RELATED"/>
    <property type="match status" value="1"/>
</dbReference>
<dbReference type="PANTHER" id="PTHR36109:SF2">
    <property type="entry name" value="MEMBRANE PROTEIN"/>
    <property type="match status" value="1"/>
</dbReference>
<gene>
    <name evidence="1" type="ORF">K227x_54750</name>
</gene>
<dbReference type="InterPro" id="IPR009200">
    <property type="entry name" value="DUF1269_membrane"/>
</dbReference>
<dbReference type="AlphaFoldDB" id="A0A517NIT5"/>
<dbReference type="Pfam" id="PF06897">
    <property type="entry name" value="DUF1269"/>
    <property type="match status" value="1"/>
</dbReference>
<organism evidence="1 2">
    <name type="scientific">Rubripirellula lacrimiformis</name>
    <dbReference type="NCBI Taxonomy" id="1930273"/>
    <lineage>
        <taxon>Bacteria</taxon>
        <taxon>Pseudomonadati</taxon>
        <taxon>Planctomycetota</taxon>
        <taxon>Planctomycetia</taxon>
        <taxon>Pirellulales</taxon>
        <taxon>Pirellulaceae</taxon>
        <taxon>Rubripirellula</taxon>
    </lineage>
</organism>
<evidence type="ECO:0008006" key="3">
    <source>
        <dbReference type="Google" id="ProtNLM"/>
    </source>
</evidence>
<keyword evidence="2" id="KW-1185">Reference proteome</keyword>
<sequence length="177" mass="18516">MSKCLIAEYDTSAAAKLALEVLEKCGFTLNQVSVVANADDPAAAYLKDLPRKDPHEQSEQHSASAPEGRSTSLGMLIGGTVAAPIAAGTLVGPFIIAGPLLGMAIGAAVGGLFDMESWGVEQDTTADYQQRVKSGSVLVIVHDVDQRRLSEARTTLNATDPKSLSAYVRDGRVGEST</sequence>
<dbReference type="RefSeq" id="WP_218933518.1">
    <property type="nucleotide sequence ID" value="NZ_CP036525.1"/>
</dbReference>